<comment type="caution">
    <text evidence="2">The sequence shown here is derived from an EMBL/GenBank/DDBJ whole genome shotgun (WGS) entry which is preliminary data.</text>
</comment>
<dbReference type="EMBL" id="JAINUF010000023">
    <property type="protein sequence ID" value="KAJ8333386.1"/>
    <property type="molecule type" value="Genomic_DNA"/>
</dbReference>
<dbReference type="Proteomes" id="UP001152622">
    <property type="component" value="Chromosome 23"/>
</dbReference>
<proteinExistence type="predicted"/>
<accession>A0A9Q1E711</accession>
<evidence type="ECO:0000313" key="3">
    <source>
        <dbReference type="Proteomes" id="UP001152622"/>
    </source>
</evidence>
<gene>
    <name evidence="2" type="ORF">SKAU_G00413940</name>
</gene>
<evidence type="ECO:0000313" key="2">
    <source>
        <dbReference type="EMBL" id="KAJ8333386.1"/>
    </source>
</evidence>
<evidence type="ECO:0000256" key="1">
    <source>
        <dbReference type="SAM" id="MobiDB-lite"/>
    </source>
</evidence>
<feature type="region of interest" description="Disordered" evidence="1">
    <location>
        <begin position="76"/>
        <end position="96"/>
    </location>
</feature>
<feature type="region of interest" description="Disordered" evidence="1">
    <location>
        <begin position="1"/>
        <end position="53"/>
    </location>
</feature>
<reference evidence="2" key="1">
    <citation type="journal article" date="2023" name="Science">
        <title>Genome structures resolve the early diversification of teleost fishes.</title>
        <authorList>
            <person name="Parey E."/>
            <person name="Louis A."/>
            <person name="Montfort J."/>
            <person name="Bouchez O."/>
            <person name="Roques C."/>
            <person name="Iampietro C."/>
            <person name="Lluch J."/>
            <person name="Castinel A."/>
            <person name="Donnadieu C."/>
            <person name="Desvignes T."/>
            <person name="Floi Bucao C."/>
            <person name="Jouanno E."/>
            <person name="Wen M."/>
            <person name="Mejri S."/>
            <person name="Dirks R."/>
            <person name="Jansen H."/>
            <person name="Henkel C."/>
            <person name="Chen W.J."/>
            <person name="Zahm M."/>
            <person name="Cabau C."/>
            <person name="Klopp C."/>
            <person name="Thompson A.W."/>
            <person name="Robinson-Rechavi M."/>
            <person name="Braasch I."/>
            <person name="Lecointre G."/>
            <person name="Bobe J."/>
            <person name="Postlethwait J.H."/>
            <person name="Berthelot C."/>
            <person name="Roest Crollius H."/>
            <person name="Guiguen Y."/>
        </authorList>
    </citation>
    <scope>NUCLEOTIDE SEQUENCE</scope>
    <source>
        <strain evidence="2">WJC10195</strain>
    </source>
</reference>
<organism evidence="2 3">
    <name type="scientific">Synaphobranchus kaupii</name>
    <name type="common">Kaup's arrowtooth eel</name>
    <dbReference type="NCBI Taxonomy" id="118154"/>
    <lineage>
        <taxon>Eukaryota</taxon>
        <taxon>Metazoa</taxon>
        <taxon>Chordata</taxon>
        <taxon>Craniata</taxon>
        <taxon>Vertebrata</taxon>
        <taxon>Euteleostomi</taxon>
        <taxon>Actinopterygii</taxon>
        <taxon>Neopterygii</taxon>
        <taxon>Teleostei</taxon>
        <taxon>Anguilliformes</taxon>
        <taxon>Synaphobranchidae</taxon>
        <taxon>Synaphobranchus</taxon>
    </lineage>
</organism>
<name>A0A9Q1E711_SYNKA</name>
<dbReference type="AlphaFoldDB" id="A0A9Q1E711"/>
<sequence length="96" mass="10743">MTLFCSTHSESTKLTETPSPSERCREKRRDERKATERRARGKPADCRHEDGRPVRRVINAAPVFPSRSAPDWTCHFGSESSPRGSCADCEAAPRSP</sequence>
<protein>
    <submittedName>
        <fullName evidence="2">Uncharacterized protein</fullName>
    </submittedName>
</protein>
<feature type="compositionally biased region" description="Basic and acidic residues" evidence="1">
    <location>
        <begin position="22"/>
        <end position="53"/>
    </location>
</feature>
<feature type="compositionally biased region" description="Polar residues" evidence="1">
    <location>
        <begin position="1"/>
        <end position="20"/>
    </location>
</feature>
<keyword evidence="3" id="KW-1185">Reference proteome</keyword>